<dbReference type="PANTHER" id="PTHR38792">
    <property type="entry name" value="BNR/ASP-BOX REPEAT DOMAIN PROTEIN (AFU_ORTHOLOGUE AFUA_7G06430)-RELATED"/>
    <property type="match status" value="1"/>
</dbReference>
<name>A0A3S9H8G6_9LACT</name>
<sequence length="500" mass="57223">MTDLFYEKTILKPLFNTGYLDAGTTYPRLIKLNEENKKGVFLATCDQGQLIKGRQVWPIFRTEDYGKTWDKIIDFQNDYEDCPLQMNPVLFEIPKGTNGFESGMILLSGIIKPQDISKTILPIYYSKDGGYHWNRLAQVDGGGPAIYNNSPEAKTTAIWEPLFFVNKYGDLTIGYSDERMKSEGILQALVLKYFNPNKNTWSPIYPMVAYPHPYHRPGMISIVRTKNSGYVGVYEVVNSPSIEKNFAEIFVCHSEDGLVWNFQDMGTKIKTRDGVVPGSAPFVSTINTEKGEAIIVSSKWMIVENEVRNCQDLFINYTDGYGYWDRIPMPISYNCVNTEVENSAYSQSILGGDNELFQLVTVNNEKTQLNDLMFGSLKLPDFTIDAKQMGEENNILTFLTKDATSSRVAELTVISRLRIKVPSTNFINSIAIRYRSVSYPSTLLLWINNQPRLIYLEKTHKKFKWIFVKVNEIIYSEIFIEDLQGARTIEIDSCNFYFKN</sequence>
<dbReference type="PANTHER" id="PTHR38792:SF3">
    <property type="entry name" value="BNR_ASP-BOX REPEAT DOMAIN PROTEIN (AFU_ORTHOLOGUE AFUA_7G06430)-RELATED"/>
    <property type="match status" value="1"/>
</dbReference>
<protein>
    <recommendedName>
        <fullName evidence="3">Exo-alpha-sialidase</fullName>
    </recommendedName>
</protein>
<evidence type="ECO:0008006" key="3">
    <source>
        <dbReference type="Google" id="ProtNLM"/>
    </source>
</evidence>
<evidence type="ECO:0000313" key="2">
    <source>
        <dbReference type="Proteomes" id="UP000273326"/>
    </source>
</evidence>
<organism evidence="1 2">
    <name type="scientific">Jeotgalibaca ciconiae</name>
    <dbReference type="NCBI Taxonomy" id="2496265"/>
    <lineage>
        <taxon>Bacteria</taxon>
        <taxon>Bacillati</taxon>
        <taxon>Bacillota</taxon>
        <taxon>Bacilli</taxon>
        <taxon>Lactobacillales</taxon>
        <taxon>Carnobacteriaceae</taxon>
        <taxon>Jeotgalibaca</taxon>
    </lineage>
</organism>
<dbReference type="InterPro" id="IPR036278">
    <property type="entry name" value="Sialidase_sf"/>
</dbReference>
<dbReference type="Proteomes" id="UP000273326">
    <property type="component" value="Chromosome"/>
</dbReference>
<keyword evidence="2" id="KW-1185">Reference proteome</keyword>
<gene>
    <name evidence="1" type="ORF">EJN90_02175</name>
</gene>
<proteinExistence type="predicted"/>
<dbReference type="SUPFAM" id="SSF50939">
    <property type="entry name" value="Sialidases"/>
    <property type="match status" value="1"/>
</dbReference>
<reference evidence="2" key="1">
    <citation type="submission" date="2018-12" db="EMBL/GenBank/DDBJ databases">
        <title>Complete genome sequencing of Jeotgalibaca sp. H21T32.</title>
        <authorList>
            <person name="Bae J.-W."/>
            <person name="Lee S.-Y."/>
        </authorList>
    </citation>
    <scope>NUCLEOTIDE SEQUENCE [LARGE SCALE GENOMIC DNA]</scope>
    <source>
        <strain evidence="2">H21T32</strain>
    </source>
</reference>
<dbReference type="Gene3D" id="2.120.10.10">
    <property type="match status" value="1"/>
</dbReference>
<dbReference type="EMBL" id="CP034465">
    <property type="protein sequence ID" value="AZP03571.1"/>
    <property type="molecule type" value="Genomic_DNA"/>
</dbReference>
<dbReference type="AlphaFoldDB" id="A0A3S9H8G6"/>
<dbReference type="KEGG" id="jeh:EJN90_02175"/>
<dbReference type="OrthoDB" id="2329309at2"/>
<evidence type="ECO:0000313" key="1">
    <source>
        <dbReference type="EMBL" id="AZP03571.1"/>
    </source>
</evidence>
<accession>A0A3S9H8G6</accession>
<dbReference type="RefSeq" id="WP_126108662.1">
    <property type="nucleotide sequence ID" value="NZ_CP034465.1"/>
</dbReference>